<dbReference type="EMBL" id="CP054493">
    <property type="protein sequence ID" value="QOY54173.1"/>
    <property type="molecule type" value="Genomic_DNA"/>
</dbReference>
<organism evidence="2 3">
    <name type="scientific">Candidatus Sulfurimonas marisnigri</name>
    <dbReference type="NCBI Taxonomy" id="2740405"/>
    <lineage>
        <taxon>Bacteria</taxon>
        <taxon>Pseudomonadati</taxon>
        <taxon>Campylobacterota</taxon>
        <taxon>Epsilonproteobacteria</taxon>
        <taxon>Campylobacterales</taxon>
        <taxon>Sulfurimonadaceae</taxon>
        <taxon>Sulfurimonas</taxon>
    </lineage>
</organism>
<reference evidence="2 3" key="1">
    <citation type="submission" date="2020-05" db="EMBL/GenBank/DDBJ databases">
        <title>Sulfurimonas marisnigri, sp. nov., and Sulfurimonas baltica, sp. nov., manganese oxide reducing chemolithoautotrophs of the class Epsilonproteobacteria isolated from the pelagic redoxclines of the Black and Baltic Seas and emended description of the genus Sulfurimonas.</title>
        <authorList>
            <person name="Henkel J.V."/>
            <person name="Laudan C."/>
            <person name="Werner J."/>
            <person name="Neu T."/>
            <person name="Plewe S."/>
            <person name="Sproer C."/>
            <person name="Bunk B."/>
            <person name="Schulz-Vogt H.N."/>
        </authorList>
    </citation>
    <scope>NUCLEOTIDE SEQUENCE [LARGE SCALE GENOMIC DNA]</scope>
    <source>
        <strain evidence="2 3">SoZ1</strain>
    </source>
</reference>
<sequence>MRCMLCESLSFAHICSTCQTTFLTPSIYKRKILNNIEVISFYKYSEIKNLLHTKHTDLGFYIYSILAKNSLLKFASEFEFEYPVASVAIDDHVKSGYSHTAILNKSLSCKYIKPKVNKLRANNRVSYSGKSREFRLLNPRNFELKNFKEKNVILVDDIITTGFTLNQAVQAIELNNKEVLFCLTLVDVSFV</sequence>
<dbReference type="InterPro" id="IPR000836">
    <property type="entry name" value="PRTase_dom"/>
</dbReference>
<evidence type="ECO:0000259" key="1">
    <source>
        <dbReference type="Pfam" id="PF00156"/>
    </source>
</evidence>
<evidence type="ECO:0000313" key="3">
    <source>
        <dbReference type="Proteomes" id="UP000593836"/>
    </source>
</evidence>
<dbReference type="InterPro" id="IPR029057">
    <property type="entry name" value="PRTase-like"/>
</dbReference>
<gene>
    <name evidence="2" type="ORF">HUE87_09820</name>
</gene>
<proteinExistence type="predicted"/>
<dbReference type="Gene3D" id="3.40.50.2020">
    <property type="match status" value="1"/>
</dbReference>
<dbReference type="AlphaFoldDB" id="A0A7S7LZ84"/>
<accession>A0A7S7LZ84</accession>
<dbReference type="CDD" id="cd06223">
    <property type="entry name" value="PRTases_typeI"/>
    <property type="match status" value="1"/>
</dbReference>
<name>A0A7S7LZ84_9BACT</name>
<protein>
    <submittedName>
        <fullName evidence="2">ComF family protein</fullName>
    </submittedName>
</protein>
<dbReference type="RefSeq" id="WP_194366219.1">
    <property type="nucleotide sequence ID" value="NZ_CP054493.1"/>
</dbReference>
<dbReference type="SUPFAM" id="SSF53271">
    <property type="entry name" value="PRTase-like"/>
    <property type="match status" value="1"/>
</dbReference>
<feature type="domain" description="Phosphoribosyltransferase" evidence="1">
    <location>
        <begin position="143"/>
        <end position="187"/>
    </location>
</feature>
<dbReference type="Proteomes" id="UP000593836">
    <property type="component" value="Chromosome"/>
</dbReference>
<evidence type="ECO:0000313" key="2">
    <source>
        <dbReference type="EMBL" id="QOY54173.1"/>
    </source>
</evidence>
<dbReference type="KEGG" id="smas:HUE87_09820"/>
<keyword evidence="3" id="KW-1185">Reference proteome</keyword>
<dbReference type="Pfam" id="PF00156">
    <property type="entry name" value="Pribosyltran"/>
    <property type="match status" value="1"/>
</dbReference>